<dbReference type="GeneID" id="126890097"/>
<dbReference type="Proteomes" id="UP001652700">
    <property type="component" value="Unplaced"/>
</dbReference>
<reference evidence="1" key="1">
    <citation type="submission" date="2025-05" db="UniProtKB">
        <authorList>
            <consortium name="EnsemblMetazoa"/>
        </authorList>
    </citation>
    <scope>IDENTIFICATION</scope>
</reference>
<evidence type="ECO:0000313" key="2">
    <source>
        <dbReference type="Proteomes" id="UP001652700"/>
    </source>
</evidence>
<organism evidence="1 2">
    <name type="scientific">Diabrotica virgifera virgifera</name>
    <name type="common">western corn rootworm</name>
    <dbReference type="NCBI Taxonomy" id="50390"/>
    <lineage>
        <taxon>Eukaryota</taxon>
        <taxon>Metazoa</taxon>
        <taxon>Ecdysozoa</taxon>
        <taxon>Arthropoda</taxon>
        <taxon>Hexapoda</taxon>
        <taxon>Insecta</taxon>
        <taxon>Pterygota</taxon>
        <taxon>Neoptera</taxon>
        <taxon>Endopterygota</taxon>
        <taxon>Coleoptera</taxon>
        <taxon>Polyphaga</taxon>
        <taxon>Cucujiformia</taxon>
        <taxon>Chrysomeloidea</taxon>
        <taxon>Chrysomelidae</taxon>
        <taxon>Galerucinae</taxon>
        <taxon>Diabroticina</taxon>
        <taxon>Diabroticites</taxon>
        <taxon>Diabrotica</taxon>
    </lineage>
</organism>
<dbReference type="RefSeq" id="XP_050514902.1">
    <property type="nucleotide sequence ID" value="XM_050658945.1"/>
</dbReference>
<name>A0ABM5KXK1_DIAVI</name>
<dbReference type="EnsemblMetazoa" id="XM_050658945.1">
    <property type="protein sequence ID" value="XP_050514902.1"/>
    <property type="gene ID" value="LOC126890097"/>
</dbReference>
<dbReference type="PANTHER" id="PTHR45913:SF21">
    <property type="entry name" value="DUF4371 DOMAIN-CONTAINING PROTEIN"/>
    <property type="match status" value="1"/>
</dbReference>
<protein>
    <submittedName>
        <fullName evidence="1">Uncharacterized protein</fullName>
    </submittedName>
</protein>
<sequence length="251" mass="29053">MDEIMKMATKIVNSIRARSLQQRLFKAQLEARDSEEHTDLLLLLPEIISFLEEQGDDTYILQNEKWLSNLAFLSDLTNHLNVLNLELQGKNKTIIDMMSAVHSFVNKLKLLIKQINRKDLDNFPSLKKGVTAHLNYVYYETELQVLQSEFERRFADFKKLTDIVTSMSNPFSCEDVEKIATEISVTFNMEIISVQNEVLKIISDIHLTSRATDTKFWSFISSEKYLSLKQVALQLTASLDQRTCVSLYFLK</sequence>
<proteinExistence type="predicted"/>
<dbReference type="PANTHER" id="PTHR45913">
    <property type="entry name" value="EPM2A-INTERACTING PROTEIN 1"/>
    <property type="match status" value="1"/>
</dbReference>
<keyword evidence="2" id="KW-1185">Reference proteome</keyword>
<accession>A0ABM5KXK1</accession>
<evidence type="ECO:0000313" key="1">
    <source>
        <dbReference type="EnsemblMetazoa" id="XP_050514902.1"/>
    </source>
</evidence>